<dbReference type="EC" id="2.4.1.109" evidence="4 14"/>
<dbReference type="Pfam" id="PF02366">
    <property type="entry name" value="PMT"/>
    <property type="match status" value="1"/>
</dbReference>
<evidence type="ECO:0000256" key="10">
    <source>
        <dbReference type="ARBA" id="ARBA00022989"/>
    </source>
</evidence>
<evidence type="ECO:0000256" key="4">
    <source>
        <dbReference type="ARBA" id="ARBA00012839"/>
    </source>
</evidence>
<dbReference type="GO" id="GO:0004169">
    <property type="term" value="F:dolichyl-phosphate-mannose-protein mannosyltransferase activity"/>
    <property type="evidence" value="ECO:0007669"/>
    <property type="project" value="UniProtKB-UniRule"/>
</dbReference>
<feature type="transmembrane region" description="Helical" evidence="14">
    <location>
        <begin position="646"/>
        <end position="666"/>
    </location>
</feature>
<dbReference type="PANTHER" id="PTHR10050:SF46">
    <property type="entry name" value="PROTEIN O-MANNOSYL-TRANSFERASE 2"/>
    <property type="match status" value="1"/>
</dbReference>
<comment type="subcellular location">
    <subcellularLocation>
        <location evidence="1 14">Endoplasmic reticulum membrane</location>
        <topology evidence="1 14">Multi-pass membrane protein</topology>
    </subcellularLocation>
</comment>
<feature type="transmembrane region" description="Helical" evidence="14">
    <location>
        <begin position="284"/>
        <end position="305"/>
    </location>
</feature>
<feature type="domain" description="MIR" evidence="15">
    <location>
        <begin position="338"/>
        <end position="392"/>
    </location>
</feature>
<dbReference type="VEuPathDB" id="FungiDB:G647_03977"/>
<evidence type="ECO:0000256" key="1">
    <source>
        <dbReference type="ARBA" id="ARBA00004477"/>
    </source>
</evidence>
<dbReference type="InterPro" id="IPR016093">
    <property type="entry name" value="MIR_motif"/>
</dbReference>
<feature type="transmembrane region" description="Helical" evidence="14">
    <location>
        <begin position="62"/>
        <end position="79"/>
    </location>
</feature>
<evidence type="ECO:0000256" key="9">
    <source>
        <dbReference type="ARBA" id="ARBA00022824"/>
    </source>
</evidence>
<comment type="catalytic activity">
    <reaction evidence="13 14">
        <text>a di-trans,poly-cis-dolichyl beta-D-mannosyl phosphate + L-seryl-[protein] = 3-O-(alpha-D-mannosyl)-L-seryl-[protein] + a di-trans,poly-cis-dolichyl phosphate + H(+)</text>
        <dbReference type="Rhea" id="RHEA:17377"/>
        <dbReference type="Rhea" id="RHEA-COMP:9863"/>
        <dbReference type="Rhea" id="RHEA-COMP:13546"/>
        <dbReference type="Rhea" id="RHEA-COMP:19498"/>
        <dbReference type="Rhea" id="RHEA-COMP:19501"/>
        <dbReference type="ChEBI" id="CHEBI:15378"/>
        <dbReference type="ChEBI" id="CHEBI:29999"/>
        <dbReference type="ChEBI" id="CHEBI:57683"/>
        <dbReference type="ChEBI" id="CHEBI:58211"/>
        <dbReference type="ChEBI" id="CHEBI:137321"/>
        <dbReference type="EC" id="2.4.1.109"/>
    </reaction>
</comment>
<dbReference type="UniPathway" id="UPA00378"/>
<name>A0A1C1CVM8_9EURO</name>
<feature type="transmembrane region" description="Helical" evidence="14">
    <location>
        <begin position="702"/>
        <end position="722"/>
    </location>
</feature>
<keyword evidence="8" id="KW-0677">Repeat</keyword>
<evidence type="ECO:0000256" key="3">
    <source>
        <dbReference type="ARBA" id="ARBA00007222"/>
    </source>
</evidence>
<dbReference type="Gene3D" id="2.80.10.50">
    <property type="match status" value="1"/>
</dbReference>
<dbReference type="SMART" id="SM00472">
    <property type="entry name" value="MIR"/>
    <property type="match status" value="3"/>
</dbReference>
<comment type="catalytic activity">
    <reaction evidence="12 14">
        <text>a di-trans,poly-cis-dolichyl beta-D-mannosyl phosphate + L-threonyl-[protein] = 3-O-(alpha-D-mannosyl)-L-threonyl-[protein] + a di-trans,poly-cis-dolichyl phosphate + H(+)</text>
        <dbReference type="Rhea" id="RHEA:53396"/>
        <dbReference type="Rhea" id="RHEA-COMP:11060"/>
        <dbReference type="Rhea" id="RHEA-COMP:13547"/>
        <dbReference type="Rhea" id="RHEA-COMP:19498"/>
        <dbReference type="Rhea" id="RHEA-COMP:19501"/>
        <dbReference type="ChEBI" id="CHEBI:15378"/>
        <dbReference type="ChEBI" id="CHEBI:30013"/>
        <dbReference type="ChEBI" id="CHEBI:57683"/>
        <dbReference type="ChEBI" id="CHEBI:58211"/>
        <dbReference type="ChEBI" id="CHEBI:137323"/>
        <dbReference type="EC" id="2.4.1.109"/>
    </reaction>
</comment>
<dbReference type="Proteomes" id="UP000094526">
    <property type="component" value="Unassembled WGS sequence"/>
</dbReference>
<dbReference type="CDD" id="cd23284">
    <property type="entry name" value="beta-trefoil_MIR_PMT2-like"/>
    <property type="match status" value="1"/>
</dbReference>
<evidence type="ECO:0000256" key="5">
    <source>
        <dbReference type="ARBA" id="ARBA00022676"/>
    </source>
</evidence>
<feature type="transmembrane region" description="Helical" evidence="14">
    <location>
        <begin position="147"/>
        <end position="166"/>
    </location>
</feature>
<comment type="pathway">
    <text evidence="2 14">Protein modification; protein glycosylation.</text>
</comment>
<feature type="transmembrane region" description="Helical" evidence="14">
    <location>
        <begin position="604"/>
        <end position="625"/>
    </location>
</feature>
<evidence type="ECO:0000256" key="7">
    <source>
        <dbReference type="ARBA" id="ARBA00022692"/>
    </source>
</evidence>
<feature type="transmembrane region" description="Helical" evidence="14">
    <location>
        <begin position="198"/>
        <end position="218"/>
    </location>
</feature>
<keyword evidence="6 14" id="KW-0808">Transferase</keyword>
<comment type="function">
    <text evidence="14">Transfers mannose from Dol-P-mannose to Ser or Thr residues on proteins.</text>
</comment>
<keyword evidence="11 14" id="KW-0472">Membrane</keyword>
<dbReference type="Pfam" id="PF02815">
    <property type="entry name" value="MIR"/>
    <property type="match status" value="1"/>
</dbReference>
<evidence type="ECO:0000256" key="2">
    <source>
        <dbReference type="ARBA" id="ARBA00004922"/>
    </source>
</evidence>
<dbReference type="PROSITE" id="PS50919">
    <property type="entry name" value="MIR"/>
    <property type="match status" value="3"/>
</dbReference>
<keyword evidence="5 14" id="KW-0328">Glycosyltransferase</keyword>
<feature type="transmembrane region" description="Helical" evidence="14">
    <location>
        <begin position="672"/>
        <end position="690"/>
    </location>
</feature>
<feature type="transmembrane region" description="Helical" evidence="14">
    <location>
        <begin position="230"/>
        <end position="263"/>
    </location>
</feature>
<keyword evidence="10 14" id="KW-1133">Transmembrane helix</keyword>
<keyword evidence="9 14" id="KW-0256">Endoplasmic reticulum</keyword>
<dbReference type="InterPro" id="IPR003342">
    <property type="entry name" value="ArnT-like_N"/>
</dbReference>
<dbReference type="VEuPathDB" id="FungiDB:CLCR_09640"/>
<dbReference type="InterPro" id="IPR032421">
    <property type="entry name" value="PMT_4TMC"/>
</dbReference>
<dbReference type="EMBL" id="LGRB01000008">
    <property type="protein sequence ID" value="OCT52587.1"/>
    <property type="molecule type" value="Genomic_DNA"/>
</dbReference>
<dbReference type="InterPro" id="IPR027005">
    <property type="entry name" value="PMT-like"/>
</dbReference>
<dbReference type="OrthoDB" id="292747at2759"/>
<dbReference type="eggNOG" id="KOG3359">
    <property type="taxonomic scope" value="Eukaryota"/>
</dbReference>
<reference evidence="17" key="1">
    <citation type="submission" date="2015-07" db="EMBL/GenBank/DDBJ databases">
        <authorList>
            <person name="Teixeira M.M."/>
            <person name="Souza R.C."/>
            <person name="Almeida L.G."/>
            <person name="Vicente V.A."/>
            <person name="de Hoog S."/>
            <person name="Bocca A.L."/>
            <person name="de Almeida S.R."/>
            <person name="Vasconcelos A.T."/>
            <person name="Felipe M.S."/>
        </authorList>
    </citation>
    <scope>NUCLEOTIDE SEQUENCE [LARGE SCALE GENOMIC DNA]</scope>
    <source>
        <strain evidence="17">KSF</strain>
    </source>
</reference>
<protein>
    <recommendedName>
        <fullName evidence="4 14">Dolichyl-phosphate-mannose--protein mannosyltransferase</fullName>
        <ecNumber evidence="4 14">2.4.1.109</ecNumber>
    </recommendedName>
</protein>
<organism evidence="16 17">
    <name type="scientific">Cladophialophora carrionii</name>
    <dbReference type="NCBI Taxonomy" id="86049"/>
    <lineage>
        <taxon>Eukaryota</taxon>
        <taxon>Fungi</taxon>
        <taxon>Dikarya</taxon>
        <taxon>Ascomycota</taxon>
        <taxon>Pezizomycotina</taxon>
        <taxon>Eurotiomycetes</taxon>
        <taxon>Chaetothyriomycetidae</taxon>
        <taxon>Chaetothyriales</taxon>
        <taxon>Herpotrichiellaceae</taxon>
        <taxon>Cladophialophora</taxon>
    </lineage>
</organism>
<dbReference type="SUPFAM" id="SSF82109">
    <property type="entry name" value="MIR domain"/>
    <property type="match status" value="1"/>
</dbReference>
<keyword evidence="17" id="KW-1185">Reference proteome</keyword>
<dbReference type="FunFam" id="2.80.10.50:FF:000012">
    <property type="entry name" value="Protein O-mannosyl-transferase 1"/>
    <property type="match status" value="1"/>
</dbReference>
<evidence type="ECO:0000256" key="12">
    <source>
        <dbReference type="ARBA" id="ARBA00045085"/>
    </source>
</evidence>
<evidence type="ECO:0000313" key="17">
    <source>
        <dbReference type="Proteomes" id="UP000094526"/>
    </source>
</evidence>
<dbReference type="STRING" id="86049.A0A1C1CVM8"/>
<evidence type="ECO:0000313" key="16">
    <source>
        <dbReference type="EMBL" id="OCT52587.1"/>
    </source>
</evidence>
<evidence type="ECO:0000256" key="13">
    <source>
        <dbReference type="ARBA" id="ARBA00045102"/>
    </source>
</evidence>
<comment type="caution">
    <text evidence="16">The sequence shown here is derived from an EMBL/GenBank/DDBJ whole genome shotgun (WGS) entry which is preliminary data.</text>
</comment>
<dbReference type="InterPro" id="IPR036300">
    <property type="entry name" value="MIR_dom_sf"/>
</dbReference>
<evidence type="ECO:0000256" key="11">
    <source>
        <dbReference type="ARBA" id="ARBA00023136"/>
    </source>
</evidence>
<sequence length="753" mass="86293">MATSKGGYTTGAGTDEAEVRRRNVASYEKANGQHVYKVEAEDTKKLQKAQTGFIQFLDEWEFLIAPIIFTAFALFTRLWRIGLSPIVTWDEAHFGKFGSHYLKREFYFDVHPPLGKMLVGLSGYLAGYNGSFEFKSGETYPEEVNYTFMRIFNAMFGVATIPLAYYTARELNFRRPAVWLVTLMVLCENSYATISRFILLDSMLLCFTFTTVLCWARFHRLRQKSFSVEWFSWLFLTGLSIGCVCSVKWVGLFATALVGLYTAEDLWNKFGDLKMPKVELAQHVVARVIGLIVVPILVYMFSFYLHFLILENSGPGDAQMSSLFQANLRGTEVGKDSPLEIAMGSKVTIKNMGYGGGLLHSHVQTYPEGSGQQQVTCYHHKDANNDWFFWPNRSQPEFDPEAPLSFVADKQVIRLLHAQTGRNLHSHQVAAPLTKADWEVSCYGNTTVGDEKDHWQIEVVSDAASSDRSRIRTLTTSFRLKHVELGCYLRAGTVNLPQWGFKQIETTCVKKASPRDVYTHWNIESHVNEKLPPGNAAQYRSPFLKDFVHLNVAMMTSNNALVPDPDKQDDLASKFWQWPILHVGLRMCSWEDQITKYFLLGNPIVYWGSTASLGITGLIVAWYLIRWQRGYRELSQVDIDQIHYSGIYPVIGWFFHYFPFLIMGRVTYVHHYYPALYFAILAAGFCLDWTTQRLHRNVRWGVYFILYAVVIGLFVLFSPVVFGMQGSNRQYAYLRWFDRWRISDAKMGETLAA</sequence>
<evidence type="ECO:0000256" key="14">
    <source>
        <dbReference type="RuleBase" id="RU367007"/>
    </source>
</evidence>
<dbReference type="PANTHER" id="PTHR10050">
    <property type="entry name" value="DOLICHYL-PHOSPHATE-MANNOSE--PROTEIN MANNOSYLTRANSFERASE"/>
    <property type="match status" value="1"/>
</dbReference>
<proteinExistence type="inferred from homology"/>
<evidence type="ECO:0000259" key="15">
    <source>
        <dbReference type="PROSITE" id="PS50919"/>
    </source>
</evidence>
<accession>A0A1C1CVM8</accession>
<evidence type="ECO:0000256" key="6">
    <source>
        <dbReference type="ARBA" id="ARBA00022679"/>
    </source>
</evidence>
<comment type="similarity">
    <text evidence="3 14">Belongs to the glycosyltransferase 39 family.</text>
</comment>
<keyword evidence="7 14" id="KW-0812">Transmembrane</keyword>
<feature type="domain" description="MIR" evidence="15">
    <location>
        <begin position="404"/>
        <end position="460"/>
    </location>
</feature>
<dbReference type="AlphaFoldDB" id="A0A1C1CVM8"/>
<dbReference type="GO" id="GO:0005789">
    <property type="term" value="C:endoplasmic reticulum membrane"/>
    <property type="evidence" value="ECO:0007669"/>
    <property type="project" value="UniProtKB-SubCell"/>
</dbReference>
<evidence type="ECO:0000256" key="8">
    <source>
        <dbReference type="ARBA" id="ARBA00022737"/>
    </source>
</evidence>
<dbReference type="Pfam" id="PF16192">
    <property type="entry name" value="PMT_4TMC"/>
    <property type="match status" value="1"/>
</dbReference>
<feature type="domain" description="MIR" evidence="15">
    <location>
        <begin position="468"/>
        <end position="526"/>
    </location>
</feature>
<gene>
    <name evidence="16" type="primary">PMT2</name>
    <name evidence="16" type="ORF">CLCR_09640</name>
</gene>